<reference evidence="9 10" key="1">
    <citation type="journal article" date="2017" name="Int. J. Syst. Evol. Microbiol.">
        <title>Rouxiella badensis sp. nov. and Rouxiella silvae sp. nov. isolated from peat bog soil in Germany and emendation of the genus description.</title>
        <authorList>
            <person name="Le Fleche-Mateos A."/>
            <person name="Kugler J.H."/>
            <person name="Hansen S.H."/>
            <person name="Syldatk C."/>
            <person name="Hausmann R."/>
            <person name="Lomprez F."/>
            <person name="Vandenbogaert M."/>
            <person name="Manuguerra J.C."/>
            <person name="Grimont P.A."/>
        </authorList>
    </citation>
    <scope>NUCLEOTIDE SEQUENCE [LARGE SCALE GENOMIC DNA]</scope>
    <source>
        <strain evidence="9 10">DSM 100043</strain>
    </source>
</reference>
<dbReference type="AlphaFoldDB" id="A0A1X0WKK5"/>
<dbReference type="Proteomes" id="UP000192536">
    <property type="component" value="Unassembled WGS sequence"/>
</dbReference>
<dbReference type="GO" id="GO:0006865">
    <property type="term" value="P:amino acid transport"/>
    <property type="evidence" value="ECO:0007669"/>
    <property type="project" value="UniProtKB-KW"/>
</dbReference>
<gene>
    <name evidence="9" type="ORF">BS640_01995</name>
</gene>
<comment type="subcellular location">
    <subcellularLocation>
        <location evidence="1">Periplasm</location>
    </subcellularLocation>
</comment>
<dbReference type="EMBL" id="MRWE01000002">
    <property type="protein sequence ID" value="ORJ27261.1"/>
    <property type="molecule type" value="Genomic_DNA"/>
</dbReference>
<evidence type="ECO:0000256" key="4">
    <source>
        <dbReference type="ARBA" id="ARBA00022729"/>
    </source>
</evidence>
<dbReference type="SUPFAM" id="SSF53850">
    <property type="entry name" value="Periplasmic binding protein-like II"/>
    <property type="match status" value="1"/>
</dbReference>
<comment type="similarity">
    <text evidence="2">Belongs to the bacterial solute-binding protein 3 family.</text>
</comment>
<sequence length="298" mass="33154">MSRKKIHTLLLCSTLVCGYAQAEALTGTLKKIDQQNLITVGYRESNVPFSYKDDGDKIMGYSQEYSTKIVEAIKKRLNKENITVKFISITSPNRIPLLQNNVYDFECGSTTNNPERQKQVTFSDTIFIVGTKLLVKKGSGIKDFSDLNGKTVSTTGGTTSEILLNKMNSDKKMQMRIISAQEGGASAFHTLETGRASAFMMDDALLAGDRAKARKPSDWEIIGTAQSREAYGCMLRKDDPQFEKLVDDTIASAQTSGEAAKWYTRWFLQPVPPKNLNMDFAMSDDMKALFAHPNNQAL</sequence>
<proteinExistence type="inferred from homology"/>
<dbReference type="GO" id="GO:0030288">
    <property type="term" value="C:outer membrane-bounded periplasmic space"/>
    <property type="evidence" value="ECO:0007669"/>
    <property type="project" value="TreeGrafter"/>
</dbReference>
<feature type="signal peptide" evidence="7">
    <location>
        <begin position="1"/>
        <end position="22"/>
    </location>
</feature>
<keyword evidence="5" id="KW-0574">Periplasm</keyword>
<dbReference type="InterPro" id="IPR051455">
    <property type="entry name" value="Bact_solute-bind_prot3"/>
</dbReference>
<dbReference type="STRING" id="1646377.BS640_01995"/>
<keyword evidence="6" id="KW-0029">Amino-acid transport</keyword>
<dbReference type="PANTHER" id="PTHR30085">
    <property type="entry name" value="AMINO ACID ABC TRANSPORTER PERMEASE"/>
    <property type="match status" value="1"/>
</dbReference>
<evidence type="ECO:0000256" key="3">
    <source>
        <dbReference type="ARBA" id="ARBA00022448"/>
    </source>
</evidence>
<evidence type="ECO:0000256" key="5">
    <source>
        <dbReference type="ARBA" id="ARBA00022764"/>
    </source>
</evidence>
<keyword evidence="10" id="KW-1185">Reference proteome</keyword>
<dbReference type="FunFam" id="3.40.190.10:FF:000052">
    <property type="entry name" value="Amino acid ABC transporter substrate-binding protein"/>
    <property type="match status" value="1"/>
</dbReference>
<dbReference type="SMART" id="SM00062">
    <property type="entry name" value="PBPb"/>
    <property type="match status" value="1"/>
</dbReference>
<feature type="chain" id="PRO_5010888855" evidence="7">
    <location>
        <begin position="23"/>
        <end position="298"/>
    </location>
</feature>
<evidence type="ECO:0000256" key="7">
    <source>
        <dbReference type="SAM" id="SignalP"/>
    </source>
</evidence>
<organism evidence="9 10">
    <name type="scientific">Rouxiella badensis</name>
    <dbReference type="NCBI Taxonomy" id="1646377"/>
    <lineage>
        <taxon>Bacteria</taxon>
        <taxon>Pseudomonadati</taxon>
        <taxon>Pseudomonadota</taxon>
        <taxon>Gammaproteobacteria</taxon>
        <taxon>Enterobacterales</taxon>
        <taxon>Yersiniaceae</taxon>
        <taxon>Rouxiella</taxon>
    </lineage>
</organism>
<keyword evidence="4 7" id="KW-0732">Signal</keyword>
<evidence type="ECO:0000259" key="8">
    <source>
        <dbReference type="SMART" id="SM00062"/>
    </source>
</evidence>
<name>A0A1X0WKK5_9GAMM</name>
<dbReference type="PANTHER" id="PTHR30085:SF2">
    <property type="entry name" value="GLUTAMATE_ASPARTATE IMPORT SOLUTE-BINDING PROTEIN"/>
    <property type="match status" value="1"/>
</dbReference>
<evidence type="ECO:0000256" key="2">
    <source>
        <dbReference type="ARBA" id="ARBA00010333"/>
    </source>
</evidence>
<dbReference type="CDD" id="cd13688">
    <property type="entry name" value="PBP2_GltI_DEBP"/>
    <property type="match status" value="1"/>
</dbReference>
<evidence type="ECO:0000256" key="6">
    <source>
        <dbReference type="ARBA" id="ARBA00022970"/>
    </source>
</evidence>
<dbReference type="Gene3D" id="3.40.190.10">
    <property type="entry name" value="Periplasmic binding protein-like II"/>
    <property type="match status" value="2"/>
</dbReference>
<comment type="caution">
    <text evidence="9">The sequence shown here is derived from an EMBL/GenBank/DDBJ whole genome shotgun (WGS) entry which is preliminary data.</text>
</comment>
<evidence type="ECO:0000256" key="1">
    <source>
        <dbReference type="ARBA" id="ARBA00004418"/>
    </source>
</evidence>
<protein>
    <submittedName>
        <fullName evidence="9">Glutamate/aspartate ABC transporter substrate-binding protein</fullName>
    </submittedName>
</protein>
<evidence type="ECO:0000313" key="10">
    <source>
        <dbReference type="Proteomes" id="UP000192536"/>
    </source>
</evidence>
<dbReference type="InterPro" id="IPR001638">
    <property type="entry name" value="Solute-binding_3/MltF_N"/>
</dbReference>
<dbReference type="GO" id="GO:0005576">
    <property type="term" value="C:extracellular region"/>
    <property type="evidence" value="ECO:0007669"/>
    <property type="project" value="TreeGrafter"/>
</dbReference>
<evidence type="ECO:0000313" key="9">
    <source>
        <dbReference type="EMBL" id="ORJ27261.1"/>
    </source>
</evidence>
<dbReference type="Pfam" id="PF00497">
    <property type="entry name" value="SBP_bac_3"/>
    <property type="match status" value="1"/>
</dbReference>
<feature type="domain" description="Solute-binding protein family 3/N-terminal" evidence="8">
    <location>
        <begin position="37"/>
        <end position="270"/>
    </location>
</feature>
<dbReference type="RefSeq" id="WP_084911734.1">
    <property type="nucleotide sequence ID" value="NZ_JAJGAR010000002.1"/>
</dbReference>
<dbReference type="NCBIfam" id="NF008063">
    <property type="entry name" value="PRK10797.1"/>
    <property type="match status" value="1"/>
</dbReference>
<keyword evidence="3" id="KW-0813">Transport</keyword>
<accession>A0A1X0WKK5</accession>